<evidence type="ECO:0000256" key="5">
    <source>
        <dbReference type="SAM" id="Phobius"/>
    </source>
</evidence>
<dbReference type="SUPFAM" id="SSF103473">
    <property type="entry name" value="MFS general substrate transporter"/>
    <property type="match status" value="1"/>
</dbReference>
<dbReference type="Gene3D" id="1.20.1250.20">
    <property type="entry name" value="MFS general substrate transporter like domains"/>
    <property type="match status" value="2"/>
</dbReference>
<feature type="transmembrane region" description="Helical" evidence="5">
    <location>
        <begin position="82"/>
        <end position="100"/>
    </location>
</feature>
<feature type="transmembrane region" description="Helical" evidence="5">
    <location>
        <begin position="106"/>
        <end position="129"/>
    </location>
</feature>
<dbReference type="InterPro" id="IPR011701">
    <property type="entry name" value="MFS"/>
</dbReference>
<feature type="transmembrane region" description="Helical" evidence="5">
    <location>
        <begin position="271"/>
        <end position="289"/>
    </location>
</feature>
<dbReference type="KEGG" id="sshi:J5U23_01334"/>
<proteinExistence type="predicted"/>
<accession>A0A8F5BNJ7</accession>
<dbReference type="PROSITE" id="PS50850">
    <property type="entry name" value="MFS"/>
    <property type="match status" value="1"/>
</dbReference>
<feature type="transmembrane region" description="Helical" evidence="5">
    <location>
        <begin position="51"/>
        <end position="70"/>
    </location>
</feature>
<reference evidence="7" key="1">
    <citation type="journal article" date="2021" name="Environ. Microbiol.">
        <title>New insights into the diversity and evolution of the archaeal mobilome from three complete genomes of Saccharolobus shibatae.</title>
        <authorList>
            <person name="Medvedeva S."/>
            <person name="Brandt D."/>
            <person name="Cvirkaite-Krupovic V."/>
            <person name="Liu Y."/>
            <person name="Severinov K."/>
            <person name="Ishino S."/>
            <person name="Ishino Y."/>
            <person name="Prangishvili D."/>
            <person name="Kalinowski J."/>
            <person name="Krupovic M."/>
        </authorList>
    </citation>
    <scope>NUCLEOTIDE SEQUENCE</scope>
    <source>
        <strain evidence="7">B12</strain>
    </source>
</reference>
<evidence type="ECO:0000256" key="3">
    <source>
        <dbReference type="ARBA" id="ARBA00022989"/>
    </source>
</evidence>
<dbReference type="PANTHER" id="PTHR23508">
    <property type="entry name" value="CARBOXYLIC ACID TRANSPORTER PROTEIN HOMOLOG"/>
    <property type="match status" value="1"/>
</dbReference>
<dbReference type="Pfam" id="PF07690">
    <property type="entry name" value="MFS_1"/>
    <property type="match status" value="1"/>
</dbReference>
<keyword evidence="4 5" id="KW-0472">Membrane</keyword>
<feature type="domain" description="Major facilitator superfamily (MFS) profile" evidence="6">
    <location>
        <begin position="17"/>
        <end position="382"/>
    </location>
</feature>
<evidence type="ECO:0000313" key="7">
    <source>
        <dbReference type="EMBL" id="QXJ28465.1"/>
    </source>
</evidence>
<dbReference type="EMBL" id="CP077717">
    <property type="protein sequence ID" value="QXJ28465.1"/>
    <property type="molecule type" value="Genomic_DNA"/>
</dbReference>
<dbReference type="GO" id="GO:0046943">
    <property type="term" value="F:carboxylic acid transmembrane transporter activity"/>
    <property type="evidence" value="ECO:0007669"/>
    <property type="project" value="TreeGrafter"/>
</dbReference>
<dbReference type="InterPro" id="IPR036259">
    <property type="entry name" value="MFS_trans_sf"/>
</dbReference>
<feature type="transmembrane region" description="Helical" evidence="5">
    <location>
        <begin position="208"/>
        <end position="226"/>
    </location>
</feature>
<evidence type="ECO:0000313" key="8">
    <source>
        <dbReference type="Proteomes" id="UP000694018"/>
    </source>
</evidence>
<keyword evidence="2 5" id="KW-0812">Transmembrane</keyword>
<name>A0A8F5BNJ7_SACSH</name>
<evidence type="ECO:0000256" key="4">
    <source>
        <dbReference type="ARBA" id="ARBA00023136"/>
    </source>
</evidence>
<feature type="transmembrane region" description="Helical" evidence="5">
    <location>
        <begin position="18"/>
        <end position="39"/>
    </location>
</feature>
<dbReference type="AlphaFoldDB" id="A0A8F5BNJ7"/>
<dbReference type="InterPro" id="IPR020846">
    <property type="entry name" value="MFS_dom"/>
</dbReference>
<keyword evidence="3 5" id="KW-1133">Transmembrane helix</keyword>
<dbReference type="PANTHER" id="PTHR23508:SF10">
    <property type="entry name" value="CARBOXYLIC ACID TRANSPORTER PROTEIN HOMOLOG"/>
    <property type="match status" value="1"/>
</dbReference>
<sequence length="391" mass="42546">MVSFINFKLSEKSMNWKLVVLAIGMSLTFWDIFNVPYIINYVSKQFEVSTVIANLPLSAEMIGYAIGGVINGLLSSFKGRKIGLLTSMGLVSLGSLIGFLSQTFSWIIIAEFIIGLGIEGEISVVPAYISETVSAERRGRAVGLVTASGFLTTLIVGPIAVALGGEWRLLFLAGLLVSLIALITRVWLPESPMWIAKKEMKLSWDFGILMMTIVWFLSYFTGYALFSDPIFSFISSHGFTNTALYFTYILYGDPLGVVIGTLLNDNFERKCSVSLVNVLAGVVIVAWFFSSGSLMLIMGFMEMFLQGFKFPTMYAYTAEIFGTRIRTLGYGIADGIGHLGGAIGPIIFSLAYVNMQLLSFIVLAVVAGIAGTIVGIWGIRTTGKPLESIKG</sequence>
<dbReference type="CDD" id="cd17316">
    <property type="entry name" value="MFS_SV2_like"/>
    <property type="match status" value="1"/>
</dbReference>
<feature type="transmembrane region" description="Helical" evidence="5">
    <location>
        <begin position="141"/>
        <end position="163"/>
    </location>
</feature>
<comment type="subcellular location">
    <subcellularLocation>
        <location evidence="1">Membrane</location>
        <topology evidence="1">Multi-pass membrane protein</topology>
    </subcellularLocation>
</comment>
<evidence type="ECO:0000256" key="2">
    <source>
        <dbReference type="ARBA" id="ARBA00022692"/>
    </source>
</evidence>
<feature type="transmembrane region" description="Helical" evidence="5">
    <location>
        <begin position="357"/>
        <end position="379"/>
    </location>
</feature>
<dbReference type="GO" id="GO:0005886">
    <property type="term" value="C:plasma membrane"/>
    <property type="evidence" value="ECO:0007669"/>
    <property type="project" value="TreeGrafter"/>
</dbReference>
<evidence type="ECO:0000259" key="6">
    <source>
        <dbReference type="PROSITE" id="PS50850"/>
    </source>
</evidence>
<organism evidence="7 8">
    <name type="scientific">Saccharolobus shibatae (strain ATCC 51178 / DSM 5389 / JCM 8931 / NBRC 15437 / B12)</name>
    <name type="common">Sulfolobus shibatae</name>
    <dbReference type="NCBI Taxonomy" id="523848"/>
    <lineage>
        <taxon>Archaea</taxon>
        <taxon>Thermoproteota</taxon>
        <taxon>Thermoprotei</taxon>
        <taxon>Sulfolobales</taxon>
        <taxon>Sulfolobaceae</taxon>
        <taxon>Saccharolobus</taxon>
    </lineage>
</organism>
<protein>
    <submittedName>
        <fullName evidence="7">MFS-type transporter</fullName>
    </submittedName>
</protein>
<dbReference type="Proteomes" id="UP000694018">
    <property type="component" value="Chromosome"/>
</dbReference>
<gene>
    <name evidence="7" type="ORF">J5U23_01334</name>
</gene>
<feature type="transmembrane region" description="Helical" evidence="5">
    <location>
        <begin position="246"/>
        <end position="264"/>
    </location>
</feature>
<feature type="transmembrane region" description="Helical" evidence="5">
    <location>
        <begin position="169"/>
        <end position="188"/>
    </location>
</feature>
<evidence type="ECO:0000256" key="1">
    <source>
        <dbReference type="ARBA" id="ARBA00004141"/>
    </source>
</evidence>
<feature type="transmembrane region" description="Helical" evidence="5">
    <location>
        <begin position="328"/>
        <end position="351"/>
    </location>
</feature>